<keyword evidence="5" id="KW-1185">Reference proteome</keyword>
<evidence type="ECO:0000256" key="1">
    <source>
        <dbReference type="PROSITE-ProRule" id="PRU00175"/>
    </source>
</evidence>
<dbReference type="GO" id="GO:0008270">
    <property type="term" value="F:zinc ion binding"/>
    <property type="evidence" value="ECO:0007669"/>
    <property type="project" value="UniProtKB-KW"/>
</dbReference>
<proteinExistence type="predicted"/>
<dbReference type="InterPro" id="IPR001841">
    <property type="entry name" value="Znf_RING"/>
</dbReference>
<keyword evidence="1" id="KW-0862">Zinc</keyword>
<dbReference type="SMART" id="SM00184">
    <property type="entry name" value="RING"/>
    <property type="match status" value="1"/>
</dbReference>
<reference evidence="4" key="1">
    <citation type="submission" date="2017-07" db="EMBL/GenBank/DDBJ databases">
        <title>Taro Niue Genome Assembly and Annotation.</title>
        <authorList>
            <person name="Atibalentja N."/>
            <person name="Keating K."/>
            <person name="Fields C.J."/>
        </authorList>
    </citation>
    <scope>NUCLEOTIDE SEQUENCE</scope>
    <source>
        <strain evidence="4">Niue_2</strain>
        <tissue evidence="4">Leaf</tissue>
    </source>
</reference>
<keyword evidence="1" id="KW-0479">Metal-binding</keyword>
<keyword evidence="1" id="KW-0863">Zinc-finger</keyword>
<dbReference type="GO" id="GO:0006511">
    <property type="term" value="P:ubiquitin-dependent protein catabolic process"/>
    <property type="evidence" value="ECO:0007669"/>
    <property type="project" value="TreeGrafter"/>
</dbReference>
<dbReference type="InterPro" id="IPR013083">
    <property type="entry name" value="Znf_RING/FYVE/PHD"/>
</dbReference>
<accession>A0A843WE19</accession>
<dbReference type="CDD" id="cd16454">
    <property type="entry name" value="RING-H2_PA-TM-RING"/>
    <property type="match status" value="1"/>
</dbReference>
<protein>
    <recommendedName>
        <fullName evidence="3">RING-type domain-containing protein</fullName>
    </recommendedName>
</protein>
<dbReference type="InterPro" id="IPR051826">
    <property type="entry name" value="E3_ubiquitin-ligase_domain"/>
</dbReference>
<evidence type="ECO:0000313" key="4">
    <source>
        <dbReference type="EMBL" id="MQM05687.1"/>
    </source>
</evidence>
<dbReference type="PANTHER" id="PTHR22765:SF434">
    <property type="entry name" value="GB|AAD18119.1-RELATED"/>
    <property type="match status" value="1"/>
</dbReference>
<gene>
    <name evidence="4" type="ORF">Taro_038498</name>
</gene>
<dbReference type="AlphaFoldDB" id="A0A843WE19"/>
<dbReference type="Proteomes" id="UP000652761">
    <property type="component" value="Unassembled WGS sequence"/>
</dbReference>
<dbReference type="SUPFAM" id="SSF57850">
    <property type="entry name" value="RING/U-box"/>
    <property type="match status" value="1"/>
</dbReference>
<dbReference type="EMBL" id="NMUH01003460">
    <property type="protein sequence ID" value="MQM05687.1"/>
    <property type="molecule type" value="Genomic_DNA"/>
</dbReference>
<name>A0A843WE19_COLES</name>
<evidence type="ECO:0000313" key="5">
    <source>
        <dbReference type="Proteomes" id="UP000652761"/>
    </source>
</evidence>
<evidence type="ECO:0000256" key="2">
    <source>
        <dbReference type="SAM" id="MobiDB-lite"/>
    </source>
</evidence>
<sequence>MPRCRAAAFDPRKQSSPIHIVPTIKMPSKAQLGPPLSAFCAPSPSAAMTVSPASPPPNLRVFAKVARTAPSGAVAAVVRFYLRGARQPQRRPLHGGVPVGGPAPTLQRTFQFGELRAFLEAGRARAAVAGMLSLLPLDLEAACFQAWVGFISSVLGVAASRSMRRNLGGIIGIVRIDSLGAAEGEEKGDGAGDGFSSSAPPSEDPSTAKASEAAAARSAGEDGGGFEGCSCPICYESLGGGAKVATTPCGHGFHEACIGRWLSSRPTCPVCRFEVPD</sequence>
<comment type="caution">
    <text evidence="4">The sequence shown here is derived from an EMBL/GenBank/DDBJ whole genome shotgun (WGS) entry which is preliminary data.</text>
</comment>
<dbReference type="OrthoDB" id="690398at2759"/>
<evidence type="ECO:0000259" key="3">
    <source>
        <dbReference type="PROSITE" id="PS50089"/>
    </source>
</evidence>
<dbReference type="GO" id="GO:0061630">
    <property type="term" value="F:ubiquitin protein ligase activity"/>
    <property type="evidence" value="ECO:0007669"/>
    <property type="project" value="TreeGrafter"/>
</dbReference>
<dbReference type="Pfam" id="PF13639">
    <property type="entry name" value="zf-RING_2"/>
    <property type="match status" value="1"/>
</dbReference>
<organism evidence="4 5">
    <name type="scientific">Colocasia esculenta</name>
    <name type="common">Wild taro</name>
    <name type="synonym">Arum esculentum</name>
    <dbReference type="NCBI Taxonomy" id="4460"/>
    <lineage>
        <taxon>Eukaryota</taxon>
        <taxon>Viridiplantae</taxon>
        <taxon>Streptophyta</taxon>
        <taxon>Embryophyta</taxon>
        <taxon>Tracheophyta</taxon>
        <taxon>Spermatophyta</taxon>
        <taxon>Magnoliopsida</taxon>
        <taxon>Liliopsida</taxon>
        <taxon>Araceae</taxon>
        <taxon>Aroideae</taxon>
        <taxon>Colocasieae</taxon>
        <taxon>Colocasia</taxon>
    </lineage>
</organism>
<dbReference type="PROSITE" id="PS50089">
    <property type="entry name" value="ZF_RING_2"/>
    <property type="match status" value="1"/>
</dbReference>
<feature type="region of interest" description="Disordered" evidence="2">
    <location>
        <begin position="184"/>
        <end position="216"/>
    </location>
</feature>
<dbReference type="PANTHER" id="PTHR22765">
    <property type="entry name" value="RING FINGER AND PROTEASE ASSOCIATED DOMAIN-CONTAINING"/>
    <property type="match status" value="1"/>
</dbReference>
<feature type="domain" description="RING-type" evidence="3">
    <location>
        <begin position="231"/>
        <end position="272"/>
    </location>
</feature>
<dbReference type="Gene3D" id="3.30.40.10">
    <property type="entry name" value="Zinc/RING finger domain, C3HC4 (zinc finger)"/>
    <property type="match status" value="1"/>
</dbReference>